<feature type="region of interest" description="Disordered" evidence="2">
    <location>
        <begin position="369"/>
        <end position="392"/>
    </location>
</feature>
<evidence type="ECO:0000256" key="1">
    <source>
        <dbReference type="PROSITE-ProRule" id="PRU00042"/>
    </source>
</evidence>
<sequence>MNMNSLLDNDSAVAEEMDSLMLHSDIGEEFEESTEAMLKSILRVDVVQLGQEDDDDFADEYTSSYRAPVMPITPLKTLKKSRKCNCGALNSTSKDKRNKKCTCDASSDASESPRRPTARKKRSKGLFECDMCERSFVQLALLEVHKKQHQESKSSLSAHLRAKPLGQPVVQQGDLTCDGCKLAFISFCGKLKHCQTLHPESVVLAENGQAKSIINVISQDTTKTASKTPVSPSKTTKTLLKSVSQEPEEKKNDAFDRHISRDEQSLRDVEILFSVDVENLLNNPDDDLPEDANKNLDEDFDPFGSVVLYSGDENDCGDGLDYEGSREMDLCGSSEPKTSENNAEEELERPATVFLTEEPEDWFSEEEELQGSREMDLCGSSEPKTSENNAEEDIDPLGSVVLYTGDENDCGDGLDYEFVSQADAYAACNFLENPDSLHEIEEAEAEDRASMVKSFRFPQKELKIWIAAKISAQ</sequence>
<protein>
    <recommendedName>
        <fullName evidence="3">C2H2-type domain-containing protein</fullName>
    </recommendedName>
</protein>
<feature type="domain" description="C2H2-type" evidence="3">
    <location>
        <begin position="127"/>
        <end position="154"/>
    </location>
</feature>
<dbReference type="SUPFAM" id="SSF57667">
    <property type="entry name" value="beta-beta-alpha zinc fingers"/>
    <property type="match status" value="1"/>
</dbReference>
<dbReference type="InterPro" id="IPR036236">
    <property type="entry name" value="Znf_C2H2_sf"/>
</dbReference>
<dbReference type="AlphaFoldDB" id="A0AAN9V8P2"/>
<comment type="caution">
    <text evidence="4">The sequence shown here is derived from an EMBL/GenBank/DDBJ whole genome shotgun (WGS) entry which is preliminary data.</text>
</comment>
<name>A0AAN9V8P2_9ORTH</name>
<organism evidence="4 5">
    <name type="scientific">Gryllus longicercus</name>
    <dbReference type="NCBI Taxonomy" id="2509291"/>
    <lineage>
        <taxon>Eukaryota</taxon>
        <taxon>Metazoa</taxon>
        <taxon>Ecdysozoa</taxon>
        <taxon>Arthropoda</taxon>
        <taxon>Hexapoda</taxon>
        <taxon>Insecta</taxon>
        <taxon>Pterygota</taxon>
        <taxon>Neoptera</taxon>
        <taxon>Polyneoptera</taxon>
        <taxon>Orthoptera</taxon>
        <taxon>Ensifera</taxon>
        <taxon>Gryllidea</taxon>
        <taxon>Grylloidea</taxon>
        <taxon>Gryllidae</taxon>
        <taxon>Gryllinae</taxon>
        <taxon>Gryllus</taxon>
    </lineage>
</organism>
<feature type="region of interest" description="Disordered" evidence="2">
    <location>
        <begin position="92"/>
        <end position="122"/>
    </location>
</feature>
<dbReference type="EMBL" id="JAZDUA010000504">
    <property type="protein sequence ID" value="KAK7791745.1"/>
    <property type="molecule type" value="Genomic_DNA"/>
</dbReference>
<dbReference type="InterPro" id="IPR013087">
    <property type="entry name" value="Znf_C2H2_type"/>
</dbReference>
<keyword evidence="1" id="KW-0479">Metal-binding</keyword>
<feature type="region of interest" description="Disordered" evidence="2">
    <location>
        <begin position="326"/>
        <end position="348"/>
    </location>
</feature>
<feature type="compositionally biased region" description="Low complexity" evidence="2">
    <location>
        <begin position="221"/>
        <end position="238"/>
    </location>
</feature>
<dbReference type="PROSITE" id="PS00028">
    <property type="entry name" value="ZINC_FINGER_C2H2_1"/>
    <property type="match status" value="1"/>
</dbReference>
<accession>A0AAN9V8P2</accession>
<evidence type="ECO:0000313" key="4">
    <source>
        <dbReference type="EMBL" id="KAK7791745.1"/>
    </source>
</evidence>
<evidence type="ECO:0000259" key="3">
    <source>
        <dbReference type="PROSITE" id="PS50157"/>
    </source>
</evidence>
<keyword evidence="5" id="KW-1185">Reference proteome</keyword>
<dbReference type="GO" id="GO:0008270">
    <property type="term" value="F:zinc ion binding"/>
    <property type="evidence" value="ECO:0007669"/>
    <property type="project" value="UniProtKB-KW"/>
</dbReference>
<proteinExistence type="predicted"/>
<keyword evidence="1" id="KW-0862">Zinc</keyword>
<gene>
    <name evidence="4" type="ORF">R5R35_000143</name>
</gene>
<evidence type="ECO:0000313" key="5">
    <source>
        <dbReference type="Proteomes" id="UP001378592"/>
    </source>
</evidence>
<dbReference type="SMART" id="SM00355">
    <property type="entry name" value="ZnF_C2H2"/>
    <property type="match status" value="2"/>
</dbReference>
<dbReference type="PROSITE" id="PS50157">
    <property type="entry name" value="ZINC_FINGER_C2H2_2"/>
    <property type="match status" value="1"/>
</dbReference>
<feature type="region of interest" description="Disordered" evidence="2">
    <location>
        <begin position="221"/>
        <end position="259"/>
    </location>
</feature>
<reference evidence="4 5" key="1">
    <citation type="submission" date="2024-03" db="EMBL/GenBank/DDBJ databases">
        <title>The genome assembly and annotation of the cricket Gryllus longicercus Weissman &amp; Gray.</title>
        <authorList>
            <person name="Szrajer S."/>
            <person name="Gray D."/>
            <person name="Ylla G."/>
        </authorList>
    </citation>
    <scope>NUCLEOTIDE SEQUENCE [LARGE SCALE GENOMIC DNA]</scope>
    <source>
        <strain evidence="4">DAG 2021-001</strain>
        <tissue evidence="4">Whole body minus gut</tissue>
    </source>
</reference>
<feature type="compositionally biased region" description="Basic and acidic residues" evidence="2">
    <location>
        <begin position="247"/>
        <end position="259"/>
    </location>
</feature>
<evidence type="ECO:0000256" key="2">
    <source>
        <dbReference type="SAM" id="MobiDB-lite"/>
    </source>
</evidence>
<dbReference type="Proteomes" id="UP001378592">
    <property type="component" value="Unassembled WGS sequence"/>
</dbReference>
<keyword evidence="1" id="KW-0863">Zinc-finger</keyword>